<proteinExistence type="predicted"/>
<feature type="compositionally biased region" description="Pro residues" evidence="1">
    <location>
        <begin position="609"/>
        <end position="620"/>
    </location>
</feature>
<comment type="caution">
    <text evidence="2">The sequence shown here is derived from an EMBL/GenBank/DDBJ whole genome shotgun (WGS) entry which is preliminary data.</text>
</comment>
<keyword evidence="2" id="KW-0240">DNA-directed RNA polymerase</keyword>
<feature type="region of interest" description="Disordered" evidence="1">
    <location>
        <begin position="563"/>
        <end position="670"/>
    </location>
</feature>
<dbReference type="GO" id="GO:0000428">
    <property type="term" value="C:DNA-directed RNA polymerase complex"/>
    <property type="evidence" value="ECO:0007669"/>
    <property type="project" value="UniProtKB-KW"/>
</dbReference>
<feature type="region of interest" description="Disordered" evidence="1">
    <location>
        <begin position="160"/>
        <end position="200"/>
    </location>
</feature>
<reference evidence="2 3" key="1">
    <citation type="submission" date="2020-08" db="EMBL/GenBank/DDBJ databases">
        <title>Genomic Encyclopedia of Type Strains, Phase IV (KMG-IV): sequencing the most valuable type-strain genomes for metagenomic binning, comparative biology and taxonomic classification.</title>
        <authorList>
            <person name="Goeker M."/>
        </authorList>
    </citation>
    <scope>NUCLEOTIDE SEQUENCE [LARGE SCALE GENOMIC DNA]</scope>
    <source>
        <strain evidence="2 3">DSM 40141</strain>
    </source>
</reference>
<dbReference type="RefSeq" id="WP_185036487.1">
    <property type="nucleotide sequence ID" value="NZ_BNBN01000027.1"/>
</dbReference>
<keyword evidence="2" id="KW-0804">Transcription</keyword>
<feature type="region of interest" description="Disordered" evidence="1">
    <location>
        <begin position="419"/>
        <end position="461"/>
    </location>
</feature>
<gene>
    <name evidence="2" type="ORF">HNQ79_006526</name>
</gene>
<sequence>MTTSRREHPTQTTGSSGPTGSGIGTGGTGSGAGNKGPRGSGADGSAAGATGIGRAGFGASGTGGAGTGFTSAVREPGTPRRAPRASDQQPSTRYEPYLDGLFTYALCVLRDHDLATAALGEVLALAERSDSRSPAAEPERKAWLYALVRWNCLRRLTDDKRRRQGTHASHGDSGGRGGHHTHRPAPPVPEPELPVDEEEARRRHADLARLAWPEAAGTTPEQREALELAVRHGLGARQVAAVLGLDPLAAREVLAAAACEVERTRAALVVVETGTCPTVTRLAGDDQVLLSTALRGELVRHVDDCPLCRRAAERAGARGPWPGTGASPGELPLVEAPRAAAYAAMVHAPRMPRSTAPRFDREGFPLDPKDRAARRERLRTRAVTTTVVATVVAAPVLALWAAYRGAPVAGDGHRGAAITASEEDGLPGRDGLPYDGSGDGYRKTGTAHSRPDPTLSVGDGAGDVTVKVLTPGRGASATGRNLAVRAETAGGTTVVRLTASGGPVVWSMWADAPWLHLSRTTGTLAAGASFTVYITVDRDKEPAEAWTARLGVAPSGAVLSVSGRGTGAWAAPGTHPRPGTHPGPGPHPGPGGHPGPGVTPAPGGTHGPGPVPTDPAPRPTGPSATTAPPEPSVPPTTPPPATDPPSSPPPQTDPPDPSPSAPGTQAPDGG</sequence>
<accession>A0A7X0HM58</accession>
<organism evidence="2 3">
    <name type="scientific">Streptomyces candidus</name>
    <dbReference type="NCBI Taxonomy" id="67283"/>
    <lineage>
        <taxon>Bacteria</taxon>
        <taxon>Bacillati</taxon>
        <taxon>Actinomycetota</taxon>
        <taxon>Actinomycetes</taxon>
        <taxon>Kitasatosporales</taxon>
        <taxon>Streptomycetaceae</taxon>
        <taxon>Streptomyces</taxon>
    </lineage>
</organism>
<feature type="compositionally biased region" description="Pro residues" evidence="1">
    <location>
        <begin position="628"/>
        <end position="660"/>
    </location>
</feature>
<evidence type="ECO:0000256" key="1">
    <source>
        <dbReference type="SAM" id="MobiDB-lite"/>
    </source>
</evidence>
<evidence type="ECO:0000313" key="2">
    <source>
        <dbReference type="EMBL" id="MBB6440013.1"/>
    </source>
</evidence>
<feature type="compositionally biased region" description="Gly residues" evidence="1">
    <location>
        <begin position="50"/>
        <end position="67"/>
    </location>
</feature>
<dbReference type="AlphaFoldDB" id="A0A7X0HM58"/>
<dbReference type="EMBL" id="JACHEM010000034">
    <property type="protein sequence ID" value="MBB6440013.1"/>
    <property type="molecule type" value="Genomic_DNA"/>
</dbReference>
<feature type="compositionally biased region" description="Pro residues" evidence="1">
    <location>
        <begin position="579"/>
        <end position="599"/>
    </location>
</feature>
<feature type="region of interest" description="Disordered" evidence="1">
    <location>
        <begin position="1"/>
        <end position="92"/>
    </location>
</feature>
<keyword evidence="3" id="KW-1185">Reference proteome</keyword>
<evidence type="ECO:0000313" key="3">
    <source>
        <dbReference type="Proteomes" id="UP000540423"/>
    </source>
</evidence>
<protein>
    <submittedName>
        <fullName evidence="2">DNA-directed RNA polymerase specialized sigma24 family protein</fullName>
    </submittedName>
</protein>
<dbReference type="Proteomes" id="UP000540423">
    <property type="component" value="Unassembled WGS sequence"/>
</dbReference>
<feature type="compositionally biased region" description="Gly residues" evidence="1">
    <location>
        <begin position="17"/>
        <end position="42"/>
    </location>
</feature>
<name>A0A7X0HM58_9ACTN</name>